<evidence type="ECO:0000313" key="1">
    <source>
        <dbReference type="EMBL" id="CAH2285161.1"/>
    </source>
</evidence>
<protein>
    <recommendedName>
        <fullName evidence="3">Reverse transcriptase domain-containing protein</fullName>
    </recommendedName>
</protein>
<proteinExistence type="predicted"/>
<dbReference type="EMBL" id="OW240915">
    <property type="protein sequence ID" value="CAH2285161.1"/>
    <property type="molecule type" value="Genomic_DNA"/>
</dbReference>
<gene>
    <name evidence="1" type="ORF">PECUL_23A031570</name>
</gene>
<evidence type="ECO:0000313" key="2">
    <source>
        <dbReference type="Proteomes" id="UP001295444"/>
    </source>
</evidence>
<dbReference type="Proteomes" id="UP001295444">
    <property type="component" value="Chromosome 04"/>
</dbReference>
<keyword evidence="2" id="KW-1185">Reference proteome</keyword>
<accession>A0AAD1S164</accession>
<dbReference type="AlphaFoldDB" id="A0AAD1S164"/>
<dbReference type="PANTHER" id="PTHR31635:SF196">
    <property type="entry name" value="REVERSE TRANSCRIPTASE DOMAIN-CONTAINING PROTEIN-RELATED"/>
    <property type="match status" value="1"/>
</dbReference>
<reference evidence="1" key="1">
    <citation type="submission" date="2022-03" db="EMBL/GenBank/DDBJ databases">
        <authorList>
            <person name="Alioto T."/>
            <person name="Alioto T."/>
            <person name="Gomez Garrido J."/>
        </authorList>
    </citation>
    <scope>NUCLEOTIDE SEQUENCE</scope>
</reference>
<evidence type="ECO:0008006" key="3">
    <source>
        <dbReference type="Google" id="ProtNLM"/>
    </source>
</evidence>
<sequence length="281" mass="31431">MKTTYYRQGNRAGKLLASHLKERTSQVKIPYVRDGHGTKVMNPKAIVDEFAAFYAQLYNLSGDTTQHQPTPQNITTFLEGIHLPQLSTEQATALTNPIVPTKISRALCDTPRHKTPGPDGYSTHYYIVFEDLLLPHLTAIFNHILDTGNIPPEMLEATIVTLPKPGKSTDSCANYCPISLLNADTQLFTKVLVNRIRPLLYQLVSPEKSGFVPGCQVEDNTRRSLDIMELMNSDSSQGLMIALGLYVRGPPQAYLPTQILNWTPIPILFPSSYSHEFRIHL</sequence>
<organism evidence="1 2">
    <name type="scientific">Pelobates cultripes</name>
    <name type="common">Western spadefoot toad</name>
    <dbReference type="NCBI Taxonomy" id="61616"/>
    <lineage>
        <taxon>Eukaryota</taxon>
        <taxon>Metazoa</taxon>
        <taxon>Chordata</taxon>
        <taxon>Craniata</taxon>
        <taxon>Vertebrata</taxon>
        <taxon>Euteleostomi</taxon>
        <taxon>Amphibia</taxon>
        <taxon>Batrachia</taxon>
        <taxon>Anura</taxon>
        <taxon>Pelobatoidea</taxon>
        <taxon>Pelobatidae</taxon>
        <taxon>Pelobates</taxon>
    </lineage>
</organism>
<name>A0AAD1S164_PELCU</name>
<dbReference type="PANTHER" id="PTHR31635">
    <property type="entry name" value="REVERSE TRANSCRIPTASE DOMAIN-CONTAINING PROTEIN-RELATED"/>
    <property type="match status" value="1"/>
</dbReference>